<evidence type="ECO:0000313" key="4">
    <source>
        <dbReference type="RefSeq" id="XP_019490786.1"/>
    </source>
</evidence>
<feature type="signal peptide" evidence="2">
    <location>
        <begin position="1"/>
        <end position="28"/>
    </location>
</feature>
<dbReference type="KEGG" id="hai:109378973"/>
<feature type="compositionally biased region" description="Pro residues" evidence="1">
    <location>
        <begin position="138"/>
        <end position="148"/>
    </location>
</feature>
<evidence type="ECO:0000256" key="2">
    <source>
        <dbReference type="SAM" id="SignalP"/>
    </source>
</evidence>
<evidence type="ECO:0000256" key="1">
    <source>
        <dbReference type="SAM" id="MobiDB-lite"/>
    </source>
</evidence>
<name>A0A8B7QQ80_HIPAR</name>
<feature type="region of interest" description="Disordered" evidence="1">
    <location>
        <begin position="25"/>
        <end position="255"/>
    </location>
</feature>
<dbReference type="Proteomes" id="UP000694851">
    <property type="component" value="Unplaced"/>
</dbReference>
<evidence type="ECO:0000313" key="3">
    <source>
        <dbReference type="Proteomes" id="UP000694851"/>
    </source>
</evidence>
<gene>
    <name evidence="4" type="primary">LOC109378973</name>
</gene>
<keyword evidence="3" id="KW-1185">Reference proteome</keyword>
<keyword evidence="2" id="KW-0732">Signal</keyword>
<organism evidence="3 4">
    <name type="scientific">Hipposideros armiger</name>
    <name type="common">Great Himalayan leaf-nosed bat</name>
    <dbReference type="NCBI Taxonomy" id="186990"/>
    <lineage>
        <taxon>Eukaryota</taxon>
        <taxon>Metazoa</taxon>
        <taxon>Chordata</taxon>
        <taxon>Craniata</taxon>
        <taxon>Vertebrata</taxon>
        <taxon>Euteleostomi</taxon>
        <taxon>Mammalia</taxon>
        <taxon>Eutheria</taxon>
        <taxon>Laurasiatheria</taxon>
        <taxon>Chiroptera</taxon>
        <taxon>Yinpterochiroptera</taxon>
        <taxon>Rhinolophoidea</taxon>
        <taxon>Hipposideridae</taxon>
        <taxon>Hipposideros</taxon>
    </lineage>
</organism>
<protein>
    <submittedName>
        <fullName evidence="4">Proline-rich protein HaeIII subfamily 1-like</fullName>
    </submittedName>
</protein>
<reference evidence="4" key="1">
    <citation type="submission" date="2025-08" db="UniProtKB">
        <authorList>
            <consortium name="RefSeq"/>
        </authorList>
    </citation>
    <scope>IDENTIFICATION</scope>
    <source>
        <tissue evidence="4">Muscle</tissue>
    </source>
</reference>
<accession>A0A8B7QQ80</accession>
<sequence>MSVPGAPSIKLLVGSLLLFPTVRLPGRGARPPPPAPHRGSSAISGGLASRGRRCGCLEPGGARLFPPRGPLAAAGQAHWAGRRDPRAGPAPSSLEPSGSLPKRPALLKPGRGCEEPPRPQVRAGPRPCPGPAVLGPSSPRPGARPWPGGPALRTREGTRQLPRGALTHRPHCSSPWAPPPPELLAARHPDQVPTPETPARALGDLAPGGLGGNPHAGHAPRGRASAPGRGERAGPSGQRARRRPWRWGMRTACPF</sequence>
<feature type="compositionally biased region" description="Low complexity" evidence="1">
    <location>
        <begin position="246"/>
        <end position="255"/>
    </location>
</feature>
<dbReference type="GeneID" id="109378973"/>
<proteinExistence type="predicted"/>
<dbReference type="RefSeq" id="XP_019490786.1">
    <property type="nucleotide sequence ID" value="XM_019635241.1"/>
</dbReference>
<feature type="chain" id="PRO_5034413241" evidence="2">
    <location>
        <begin position="29"/>
        <end position="255"/>
    </location>
</feature>
<dbReference type="AlphaFoldDB" id="A0A8B7QQ80"/>